<protein>
    <recommendedName>
        <fullName evidence="4">Secreted protein</fullName>
    </recommendedName>
</protein>
<evidence type="ECO:0000313" key="3">
    <source>
        <dbReference type="Proteomes" id="UP000229970"/>
    </source>
</evidence>
<name>A0A2N9XH57_9NEIS</name>
<feature type="signal peptide" evidence="1">
    <location>
        <begin position="1"/>
        <end position="17"/>
    </location>
</feature>
<reference evidence="2 3" key="1">
    <citation type="journal article" date="2017" name="MBio">
        <title>Type VI secretion-mediated competition in the bee gut microbiome.</title>
        <authorList>
            <person name="Steele M.I."/>
            <person name="Kwong W.K."/>
            <person name="Powell J.E."/>
            <person name="Whiteley M."/>
            <person name="Moran N.A."/>
        </authorList>
    </citation>
    <scope>NUCLEOTIDE SEQUENCE [LARGE SCALE GENOMIC DNA]</scope>
    <source>
        <strain evidence="2 3">Ruf1-X</strain>
    </source>
</reference>
<dbReference type="AlphaFoldDB" id="A0A2N9XH57"/>
<organism evidence="2 3">
    <name type="scientific">Snodgrassella alvi</name>
    <dbReference type="NCBI Taxonomy" id="1196083"/>
    <lineage>
        <taxon>Bacteria</taxon>
        <taxon>Pseudomonadati</taxon>
        <taxon>Pseudomonadota</taxon>
        <taxon>Betaproteobacteria</taxon>
        <taxon>Neisseriales</taxon>
        <taxon>Neisseriaceae</taxon>
        <taxon>Snodgrassella</taxon>
    </lineage>
</organism>
<evidence type="ECO:0008006" key="4">
    <source>
        <dbReference type="Google" id="ProtNLM"/>
    </source>
</evidence>
<comment type="caution">
    <text evidence="2">The sequence shown here is derived from an EMBL/GenBank/DDBJ whole genome shotgun (WGS) entry which is preliminary data.</text>
</comment>
<dbReference type="Proteomes" id="UP000229970">
    <property type="component" value="Unassembled WGS sequence"/>
</dbReference>
<dbReference type="RefSeq" id="WP_100139055.1">
    <property type="nucleotide sequence ID" value="NZ_MEIP01000014.1"/>
</dbReference>
<dbReference type="EMBL" id="MEIP01000014">
    <property type="protein sequence ID" value="PIT47662.1"/>
    <property type="molecule type" value="Genomic_DNA"/>
</dbReference>
<proteinExistence type="predicted"/>
<keyword evidence="1" id="KW-0732">Signal</keyword>
<evidence type="ECO:0000256" key="1">
    <source>
        <dbReference type="SAM" id="SignalP"/>
    </source>
</evidence>
<feature type="chain" id="PRO_5014673604" description="Secreted protein" evidence="1">
    <location>
        <begin position="18"/>
        <end position="127"/>
    </location>
</feature>
<sequence length="127" mass="14166">MKKLFLTLLLLPSLVMSTDFKTAVSGKKLTFAGATCAGVSFSKDGAVTNMYDEQVSNCNLNIPFLLRVKWLNDNTAILVEKVQKNKSAPPRVFVMQFQSLNGNKVAVKDIWVGWGNHPDEIQKYTIK</sequence>
<gene>
    <name evidence="2" type="ORF">BHC46_04990</name>
</gene>
<accession>A0A2N9XH57</accession>
<evidence type="ECO:0000313" key="2">
    <source>
        <dbReference type="EMBL" id="PIT47662.1"/>
    </source>
</evidence>